<dbReference type="KEGG" id="uam:UABAM_06714"/>
<sequence length="180" mass="20379">MLFIVYNCCLHCNRYAPQNIAKNLQENENKMNRNKKPLYRKVNTKAKGVHHHFGGDYSTNRHSKNNVVGMSKGKRRGLDYTPLFKFLLSKVGQPWDKVHSEAVSRLDREEPIYYIVSLDKSSAKDVVLVGESSYFSGLFVDEQGILQLTAPHIGPGDLEPSCACCTHSLNGKVFTKKYRG</sequence>
<gene>
    <name evidence="1" type="ORF">UABAM_06714</name>
</gene>
<accession>A0A5S9F7K7</accession>
<evidence type="ECO:0000313" key="2">
    <source>
        <dbReference type="Proteomes" id="UP000326354"/>
    </source>
</evidence>
<proteinExistence type="predicted"/>
<organism evidence="1 2">
    <name type="scientific">Uabimicrobium amorphum</name>
    <dbReference type="NCBI Taxonomy" id="2596890"/>
    <lineage>
        <taxon>Bacteria</taxon>
        <taxon>Pseudomonadati</taxon>
        <taxon>Planctomycetota</taxon>
        <taxon>Candidatus Uabimicrobiia</taxon>
        <taxon>Candidatus Uabimicrobiales</taxon>
        <taxon>Candidatus Uabimicrobiaceae</taxon>
        <taxon>Candidatus Uabimicrobium</taxon>
    </lineage>
</organism>
<keyword evidence="2" id="KW-1185">Reference proteome</keyword>
<dbReference type="AlphaFoldDB" id="A0A5S9F7K7"/>
<reference evidence="1 2" key="1">
    <citation type="submission" date="2019-08" db="EMBL/GenBank/DDBJ databases">
        <title>Complete genome sequence of Candidatus Uab amorphum.</title>
        <authorList>
            <person name="Shiratori T."/>
            <person name="Suzuki S."/>
            <person name="Kakizawa Y."/>
            <person name="Ishida K."/>
        </authorList>
    </citation>
    <scope>NUCLEOTIDE SEQUENCE [LARGE SCALE GENOMIC DNA]</scope>
    <source>
        <strain evidence="1 2">SRT547</strain>
    </source>
</reference>
<evidence type="ECO:0000313" key="1">
    <source>
        <dbReference type="EMBL" id="BBM88293.1"/>
    </source>
</evidence>
<name>A0A5S9F7K7_UABAM</name>
<protein>
    <submittedName>
        <fullName evidence="1">Uncharacterized protein</fullName>
    </submittedName>
</protein>
<dbReference type="Proteomes" id="UP000326354">
    <property type="component" value="Chromosome"/>
</dbReference>
<dbReference type="EMBL" id="AP019860">
    <property type="protein sequence ID" value="BBM88293.1"/>
    <property type="molecule type" value="Genomic_DNA"/>
</dbReference>